<reference evidence="1" key="1">
    <citation type="submission" date="2019-08" db="EMBL/GenBank/DDBJ databases">
        <authorList>
            <person name="Kucharzyk K."/>
            <person name="Murdoch R.W."/>
            <person name="Higgins S."/>
            <person name="Loffler F."/>
        </authorList>
    </citation>
    <scope>NUCLEOTIDE SEQUENCE</scope>
</reference>
<dbReference type="EMBL" id="VSSQ01028167">
    <property type="protein sequence ID" value="MPM77773.1"/>
    <property type="molecule type" value="Genomic_DNA"/>
</dbReference>
<dbReference type="AlphaFoldDB" id="A0A645CLG6"/>
<comment type="caution">
    <text evidence="1">The sequence shown here is derived from an EMBL/GenBank/DDBJ whole genome shotgun (WGS) entry which is preliminary data.</text>
</comment>
<accession>A0A645CLG6</accession>
<gene>
    <name evidence="1" type="ORF">SDC9_124781</name>
</gene>
<evidence type="ECO:0000313" key="1">
    <source>
        <dbReference type="EMBL" id="MPM77773.1"/>
    </source>
</evidence>
<evidence type="ECO:0008006" key="2">
    <source>
        <dbReference type="Google" id="ProtNLM"/>
    </source>
</evidence>
<organism evidence="1">
    <name type="scientific">bioreactor metagenome</name>
    <dbReference type="NCBI Taxonomy" id="1076179"/>
    <lineage>
        <taxon>unclassified sequences</taxon>
        <taxon>metagenomes</taxon>
        <taxon>ecological metagenomes</taxon>
    </lineage>
</organism>
<protein>
    <recommendedName>
        <fullName evidence="2">Lipoprotein</fullName>
    </recommendedName>
</protein>
<proteinExistence type="predicted"/>
<dbReference type="PROSITE" id="PS51257">
    <property type="entry name" value="PROKAR_LIPOPROTEIN"/>
    <property type="match status" value="1"/>
</dbReference>
<sequence>MKMNKTLLLKASAFFLLLITLLFSCGIPTYFYVNYTFEKGSGDDSSVSGTFTFTDSYNNLSWVDTGTGPSLMLAYIVTSSPGDIPKFETPFSSTYKRSNNNGIHVSEDELLSYDSGGITYRLHRFSDTTGIDFNSPTYMAYASNPTSADFKVTLSKDSNNFIDLSITDANGSSPPTTPYVLTGTSKLARLNGEAFSTDPSAITGFPDYTVSDTSLTLYCHVFAAVNVSQGLFSNNFWTDLKYLGRITL</sequence>
<name>A0A645CLG6_9ZZZZ</name>